<sequence>MLYAERFVSLWTDKHVYFGNLTANRVESQLTKLKKHLESVKCDLDKFIHHAMDKILEELYQSKIFVPTSENYGCQMRTSFGLPCSHELVMYVDSRIPLDSIDAFWRKLDLKPSISVEYGDLNVDHRMQRIKEICNYQPDHIKYNYLRRMEEITDPSTNLINKPSVKKNNNGHPKVMSHPITRNGGNVLGRRTSCTVSQQ</sequence>
<keyword evidence="3" id="KW-1185">Reference proteome</keyword>
<accession>A0A9R1UEQ6</accession>
<reference evidence="2 3" key="1">
    <citation type="journal article" date="2017" name="Nat. Commun.">
        <title>Genome assembly with in vitro proximity ligation data and whole-genome triplication in lettuce.</title>
        <authorList>
            <person name="Reyes-Chin-Wo S."/>
            <person name="Wang Z."/>
            <person name="Yang X."/>
            <person name="Kozik A."/>
            <person name="Arikit S."/>
            <person name="Song C."/>
            <person name="Xia L."/>
            <person name="Froenicke L."/>
            <person name="Lavelle D.O."/>
            <person name="Truco M.J."/>
            <person name="Xia R."/>
            <person name="Zhu S."/>
            <person name="Xu C."/>
            <person name="Xu H."/>
            <person name="Xu X."/>
            <person name="Cox K."/>
            <person name="Korf I."/>
            <person name="Meyers B.C."/>
            <person name="Michelmore R.W."/>
        </authorList>
    </citation>
    <scope>NUCLEOTIDE SEQUENCE [LARGE SCALE GENOMIC DNA]</scope>
    <source>
        <strain evidence="3">cv. Salinas</strain>
        <tissue evidence="2">Seedlings</tissue>
    </source>
</reference>
<dbReference type="AlphaFoldDB" id="A0A9R1UEQ6"/>
<evidence type="ECO:0000313" key="2">
    <source>
        <dbReference type="EMBL" id="KAJ0185930.1"/>
    </source>
</evidence>
<evidence type="ECO:0000256" key="1">
    <source>
        <dbReference type="SAM" id="MobiDB-lite"/>
    </source>
</evidence>
<gene>
    <name evidence="2" type="ORF">LSAT_V11C900490320</name>
</gene>
<comment type="caution">
    <text evidence="2">The sequence shown here is derived from an EMBL/GenBank/DDBJ whole genome shotgun (WGS) entry which is preliminary data.</text>
</comment>
<dbReference type="PANTHER" id="PTHR31569:SF4">
    <property type="entry name" value="SWIM-TYPE DOMAIN-CONTAINING PROTEIN"/>
    <property type="match status" value="1"/>
</dbReference>
<name>A0A9R1UEQ6_LACSA</name>
<dbReference type="PANTHER" id="PTHR31569">
    <property type="entry name" value="SWIM-TYPE DOMAIN-CONTAINING PROTEIN"/>
    <property type="match status" value="1"/>
</dbReference>
<proteinExistence type="predicted"/>
<protein>
    <recommendedName>
        <fullName evidence="4">Protein FAR1-RELATED SEQUENCE</fullName>
    </recommendedName>
</protein>
<evidence type="ECO:0008006" key="4">
    <source>
        <dbReference type="Google" id="ProtNLM"/>
    </source>
</evidence>
<dbReference type="Proteomes" id="UP000235145">
    <property type="component" value="Unassembled WGS sequence"/>
</dbReference>
<dbReference type="EMBL" id="NBSK02000009">
    <property type="protein sequence ID" value="KAJ0185930.1"/>
    <property type="molecule type" value="Genomic_DNA"/>
</dbReference>
<evidence type="ECO:0000313" key="3">
    <source>
        <dbReference type="Proteomes" id="UP000235145"/>
    </source>
</evidence>
<feature type="region of interest" description="Disordered" evidence="1">
    <location>
        <begin position="162"/>
        <end position="199"/>
    </location>
</feature>
<organism evidence="2 3">
    <name type="scientific">Lactuca sativa</name>
    <name type="common">Garden lettuce</name>
    <dbReference type="NCBI Taxonomy" id="4236"/>
    <lineage>
        <taxon>Eukaryota</taxon>
        <taxon>Viridiplantae</taxon>
        <taxon>Streptophyta</taxon>
        <taxon>Embryophyta</taxon>
        <taxon>Tracheophyta</taxon>
        <taxon>Spermatophyta</taxon>
        <taxon>Magnoliopsida</taxon>
        <taxon>eudicotyledons</taxon>
        <taxon>Gunneridae</taxon>
        <taxon>Pentapetalae</taxon>
        <taxon>asterids</taxon>
        <taxon>campanulids</taxon>
        <taxon>Asterales</taxon>
        <taxon>Asteraceae</taxon>
        <taxon>Cichorioideae</taxon>
        <taxon>Cichorieae</taxon>
        <taxon>Lactucinae</taxon>
        <taxon>Lactuca</taxon>
    </lineage>
</organism>
<dbReference type="InterPro" id="IPR052579">
    <property type="entry name" value="Zinc_finger_SWIM"/>
</dbReference>
<feature type="compositionally biased region" description="Polar residues" evidence="1">
    <location>
        <begin position="162"/>
        <end position="171"/>
    </location>
</feature>